<evidence type="ECO:0000313" key="1">
    <source>
        <dbReference type="EMBL" id="MFC4671340.1"/>
    </source>
</evidence>
<protein>
    <submittedName>
        <fullName evidence="1">Uncharacterized protein</fullName>
    </submittedName>
</protein>
<organism evidence="1 2">
    <name type="scientific">Seohaeicola nanhaiensis</name>
    <dbReference type="NCBI Taxonomy" id="1387282"/>
    <lineage>
        <taxon>Bacteria</taxon>
        <taxon>Pseudomonadati</taxon>
        <taxon>Pseudomonadota</taxon>
        <taxon>Alphaproteobacteria</taxon>
        <taxon>Rhodobacterales</taxon>
        <taxon>Roseobacteraceae</taxon>
        <taxon>Seohaeicola</taxon>
    </lineage>
</organism>
<name>A0ABV9KMF4_9RHOB</name>
<comment type="caution">
    <text evidence="1">The sequence shown here is derived from an EMBL/GenBank/DDBJ whole genome shotgun (WGS) entry which is preliminary data.</text>
</comment>
<dbReference type="RefSeq" id="WP_380721779.1">
    <property type="nucleotide sequence ID" value="NZ_JBHSGI010000033.1"/>
</dbReference>
<gene>
    <name evidence="1" type="ORF">ACFO5X_22500</name>
</gene>
<accession>A0ABV9KMF4</accession>
<reference evidence="2" key="1">
    <citation type="journal article" date="2019" name="Int. J. Syst. Evol. Microbiol.">
        <title>The Global Catalogue of Microorganisms (GCM) 10K type strain sequencing project: providing services to taxonomists for standard genome sequencing and annotation.</title>
        <authorList>
            <consortium name="The Broad Institute Genomics Platform"/>
            <consortium name="The Broad Institute Genome Sequencing Center for Infectious Disease"/>
            <person name="Wu L."/>
            <person name="Ma J."/>
        </authorList>
    </citation>
    <scope>NUCLEOTIDE SEQUENCE [LARGE SCALE GENOMIC DNA]</scope>
    <source>
        <strain evidence="2">CGMCC 4.7283</strain>
    </source>
</reference>
<sequence length="129" mass="14118">MIVVADVLDLVQSETVRLDPDRLHGLYLQLGEAGAEDVVSRAIEELAVRLAHCERLWRSHALGDLRKSARSLIAISDQVGMTTLARVAGDVTCAIDSDDHIALGATLFRLMRIGERSLTAVWDLQDISV</sequence>
<keyword evidence="2" id="KW-1185">Reference proteome</keyword>
<evidence type="ECO:0000313" key="2">
    <source>
        <dbReference type="Proteomes" id="UP001595973"/>
    </source>
</evidence>
<proteinExistence type="predicted"/>
<dbReference type="Proteomes" id="UP001595973">
    <property type="component" value="Unassembled WGS sequence"/>
</dbReference>
<dbReference type="EMBL" id="JBHSGI010000033">
    <property type="protein sequence ID" value="MFC4671340.1"/>
    <property type="molecule type" value="Genomic_DNA"/>
</dbReference>